<comment type="caution">
    <text evidence="1">The sequence shown here is derived from an EMBL/GenBank/DDBJ whole genome shotgun (WGS) entry which is preliminary data.</text>
</comment>
<dbReference type="EMBL" id="VSSR01000042">
    <property type="protein sequence ID" value="TYL80325.1"/>
    <property type="molecule type" value="Genomic_DNA"/>
</dbReference>
<proteinExistence type="predicted"/>
<sequence>MAYYKYPAYLNPKDHPAFDAIAEPGSLTQNSGIYRCVTCGYECTSIEGAPLPPQYHHQHPADRQGPVRWRLVVCSAHHAH</sequence>
<evidence type="ECO:0000313" key="2">
    <source>
        <dbReference type="Proteomes" id="UP000324853"/>
    </source>
</evidence>
<dbReference type="AlphaFoldDB" id="A0A5S4WK15"/>
<accession>A0A5S4WK15</accession>
<organism evidence="1 2">
    <name type="scientific">Bradyrhizobium cytisi</name>
    <dbReference type="NCBI Taxonomy" id="515489"/>
    <lineage>
        <taxon>Bacteria</taxon>
        <taxon>Pseudomonadati</taxon>
        <taxon>Pseudomonadota</taxon>
        <taxon>Alphaproteobacteria</taxon>
        <taxon>Hyphomicrobiales</taxon>
        <taxon>Nitrobacteraceae</taxon>
        <taxon>Bradyrhizobium</taxon>
    </lineage>
</organism>
<evidence type="ECO:0008006" key="3">
    <source>
        <dbReference type="Google" id="ProtNLM"/>
    </source>
</evidence>
<name>A0A5S4WK15_9BRAD</name>
<gene>
    <name evidence="1" type="ORF">FXB38_25575</name>
</gene>
<evidence type="ECO:0000313" key="1">
    <source>
        <dbReference type="EMBL" id="TYL80325.1"/>
    </source>
</evidence>
<dbReference type="Proteomes" id="UP000324853">
    <property type="component" value="Unassembled WGS sequence"/>
</dbReference>
<protein>
    <recommendedName>
        <fullName evidence="3">Protein L</fullName>
    </recommendedName>
</protein>
<dbReference type="OrthoDB" id="279280at2"/>
<keyword evidence="2" id="KW-1185">Reference proteome</keyword>
<reference evidence="1 2" key="1">
    <citation type="submission" date="2019-08" db="EMBL/GenBank/DDBJ databases">
        <title>Bradyrhizobium hipponensis sp. nov., a rhizobium isolated from a Lupinus angustifolius root nodule in Tunisia.</title>
        <authorList>
            <person name="Off K."/>
            <person name="Rejili M."/>
            <person name="Mars M."/>
            <person name="Brachmann A."/>
            <person name="Marin M."/>
        </authorList>
    </citation>
    <scope>NUCLEOTIDE SEQUENCE [LARGE SCALE GENOMIC DNA]</scope>
    <source>
        <strain evidence="1 2">CTAW11</strain>
    </source>
</reference>